<proteinExistence type="predicted"/>
<dbReference type="EMBL" id="CAXDID020000028">
    <property type="protein sequence ID" value="CAL5991779.1"/>
    <property type="molecule type" value="Genomic_DNA"/>
</dbReference>
<reference evidence="3 4" key="1">
    <citation type="submission" date="2024-07" db="EMBL/GenBank/DDBJ databases">
        <authorList>
            <person name="Akdeniz Z."/>
        </authorList>
    </citation>
    <scope>NUCLEOTIDE SEQUENCE [LARGE SCALE GENOMIC DNA]</scope>
</reference>
<organism evidence="3 4">
    <name type="scientific">Hexamita inflata</name>
    <dbReference type="NCBI Taxonomy" id="28002"/>
    <lineage>
        <taxon>Eukaryota</taxon>
        <taxon>Metamonada</taxon>
        <taxon>Diplomonadida</taxon>
        <taxon>Hexamitidae</taxon>
        <taxon>Hexamitinae</taxon>
        <taxon>Hexamita</taxon>
    </lineage>
</organism>
<evidence type="ECO:0000313" key="2">
    <source>
        <dbReference type="EMBL" id="CAL5991779.1"/>
    </source>
</evidence>
<dbReference type="InterPro" id="IPR010734">
    <property type="entry name" value="Copine_C"/>
</dbReference>
<gene>
    <name evidence="2" type="ORF">HINF_LOCUS12256</name>
    <name evidence="3" type="ORF">HINF_LOCUS12258</name>
</gene>
<evidence type="ECO:0000259" key="1">
    <source>
        <dbReference type="Pfam" id="PF07002"/>
    </source>
</evidence>
<evidence type="ECO:0000313" key="3">
    <source>
        <dbReference type="EMBL" id="CAL5991783.1"/>
    </source>
</evidence>
<feature type="domain" description="Copine C-terminal" evidence="1">
    <location>
        <begin position="7"/>
        <end position="72"/>
    </location>
</feature>
<keyword evidence="4" id="KW-1185">Reference proteome</keyword>
<protein>
    <submittedName>
        <fullName evidence="3">Copine_I</fullName>
    </submittedName>
</protein>
<sequence length="95" mass="11287">MDKPITLLIIISYSDIQNKQRYMQALIELSKFPIACCVIGFGEESFDTMEDFDDMIGRKFDDFKFVEYYDRMGVRLDMFQKLSTQVEDARLLEYL</sequence>
<evidence type="ECO:0000313" key="4">
    <source>
        <dbReference type="Proteomes" id="UP001642409"/>
    </source>
</evidence>
<comment type="caution">
    <text evidence="3">The sequence shown here is derived from an EMBL/GenBank/DDBJ whole genome shotgun (WGS) entry which is preliminary data.</text>
</comment>
<dbReference type="Proteomes" id="UP001642409">
    <property type="component" value="Unassembled WGS sequence"/>
</dbReference>
<name>A0ABP1HFF6_9EUKA</name>
<dbReference type="EMBL" id="CAXDID020000028">
    <property type="protein sequence ID" value="CAL5991783.1"/>
    <property type="molecule type" value="Genomic_DNA"/>
</dbReference>
<accession>A0ABP1HFF6</accession>
<dbReference type="Pfam" id="PF07002">
    <property type="entry name" value="Copine"/>
    <property type="match status" value="1"/>
</dbReference>